<name>A0A1V0SL14_9VIRU</name>
<dbReference type="EMBL" id="KY684111">
    <property type="protein sequence ID" value="ARF12308.1"/>
    <property type="molecule type" value="Genomic_DNA"/>
</dbReference>
<keyword evidence="3" id="KW-0949">S-adenosyl-L-methionine</keyword>
<dbReference type="GO" id="GO:0006396">
    <property type="term" value="P:RNA processing"/>
    <property type="evidence" value="ECO:0007669"/>
    <property type="project" value="InterPro"/>
</dbReference>
<dbReference type="PANTHER" id="PTHR11061:SF30">
    <property type="entry name" value="TRNA (URACIL(54)-C(5))-METHYLTRANSFERASE"/>
    <property type="match status" value="1"/>
</dbReference>
<keyword evidence="1" id="KW-0489">Methyltransferase</keyword>
<reference evidence="4" key="1">
    <citation type="journal article" date="2017" name="Science">
        <title>Giant viruses with an expanded complement of translation system components.</title>
        <authorList>
            <person name="Schulz F."/>
            <person name="Yutin N."/>
            <person name="Ivanova N.N."/>
            <person name="Ortega D.R."/>
            <person name="Lee T.K."/>
            <person name="Vierheilig J."/>
            <person name="Daims H."/>
            <person name="Horn M."/>
            <person name="Wagner M."/>
            <person name="Jensen G.J."/>
            <person name="Kyrpides N.C."/>
            <person name="Koonin E.V."/>
            <person name="Woyke T."/>
        </authorList>
    </citation>
    <scope>NUCLEOTIDE SEQUENCE</scope>
    <source>
        <strain evidence="4">KNV1</strain>
    </source>
</reference>
<dbReference type="Gene3D" id="3.40.50.150">
    <property type="entry name" value="Vaccinia Virus protein VP39"/>
    <property type="match status" value="1"/>
</dbReference>
<gene>
    <name evidence="4" type="ORF">Klosneuvirus_4_123</name>
</gene>
<dbReference type="InterPro" id="IPR010280">
    <property type="entry name" value="U5_MeTrfase_fam"/>
</dbReference>
<dbReference type="Gene3D" id="2.40.50.1070">
    <property type="match status" value="1"/>
</dbReference>
<dbReference type="GO" id="GO:0032259">
    <property type="term" value="P:methylation"/>
    <property type="evidence" value="ECO:0007669"/>
    <property type="project" value="UniProtKB-KW"/>
</dbReference>
<protein>
    <submittedName>
        <fullName evidence="4">Uncharacterized protein</fullName>
    </submittedName>
</protein>
<dbReference type="InterPro" id="IPR029063">
    <property type="entry name" value="SAM-dependent_MTases_sf"/>
</dbReference>
<evidence type="ECO:0000256" key="3">
    <source>
        <dbReference type="ARBA" id="ARBA00022691"/>
    </source>
</evidence>
<organism evidence="4">
    <name type="scientific">Klosneuvirus KNV1</name>
    <dbReference type="NCBI Taxonomy" id="1977640"/>
    <lineage>
        <taxon>Viruses</taxon>
        <taxon>Varidnaviria</taxon>
        <taxon>Bamfordvirae</taxon>
        <taxon>Nucleocytoviricota</taxon>
        <taxon>Megaviricetes</taxon>
        <taxon>Imitervirales</taxon>
        <taxon>Mimiviridae</taxon>
        <taxon>Klosneuvirinae</taxon>
        <taxon>Klosneuvirus</taxon>
    </lineage>
</organism>
<evidence type="ECO:0000313" key="4">
    <source>
        <dbReference type="EMBL" id="ARF12308.1"/>
    </source>
</evidence>
<keyword evidence="2" id="KW-0808">Transferase</keyword>
<dbReference type="PANTHER" id="PTHR11061">
    <property type="entry name" value="RNA M5U METHYLTRANSFERASE"/>
    <property type="match status" value="1"/>
</dbReference>
<proteinExistence type="predicted"/>
<dbReference type="GO" id="GO:0008173">
    <property type="term" value="F:RNA methyltransferase activity"/>
    <property type="evidence" value="ECO:0007669"/>
    <property type="project" value="InterPro"/>
</dbReference>
<sequence length="288" mass="33912">MEFLHNLPTIETGPKTNYRIKICVNFDGKPYHDTITNPYLLEKINQFIACDFKVRYAYFQKSNTSQEYGIIISNDGDHKTIYDKIKDDIELTVFGYQSKDEITYLTTDTRIRNQYYNFDWKVSINGFVQPNPYVGTLIHEIVDRMIIKDTDYMFYGLGGESGVYGYKGKFTESLCLTNSKSIYDDYKNNKKDNKICLIDYEKDQLNQHINNDDKKILLVNISRNGLKKLAHQITKLNFEQIIYIGCCDKAVSQDIEILQKRYKINEIKKLIQFPETEYYSYVICFINK</sequence>
<evidence type="ECO:0000256" key="1">
    <source>
        <dbReference type="ARBA" id="ARBA00022603"/>
    </source>
</evidence>
<evidence type="ECO:0000256" key="2">
    <source>
        <dbReference type="ARBA" id="ARBA00022679"/>
    </source>
</evidence>
<accession>A0A1V0SL14</accession>